<dbReference type="InParanoid" id="A0A6J0TWU8"/>
<gene>
    <name evidence="7" type="primary">SNRNP48</name>
</gene>
<dbReference type="GeneID" id="110080904"/>
<sequence length="345" mass="39741">MALLSLGNPPRLEPLEARLPVASMAAAAAAPDACRGKRRLSSAMWFGGPCEKVTCPYDANHQMSKSSLEKHMVSCRLRKLEYSKEEETEMYDSTFFYEKARIPKVQMGECECADKNLQFHIIKQAIAKECGSYYAGAYSSQPVEVPENHKRYICDLTQADRLAIYDYVLAETKNQRSRSQLTENDSDLFVDLAAKISQEDGQKGPKSHLEILAEMRDYKRRRQSYRAKNVHITKKSYTEVIRDVIGVHMEELASHWQEENRSAETCEDDASSFSAKSSGRKEEQRSASADSRQSSESSRDADHSRHRRSSSRSPGKRKRSRERERDSRRKRERDEDRHHSHKRRK</sequence>
<feature type="region of interest" description="Disordered" evidence="4">
    <location>
        <begin position="258"/>
        <end position="345"/>
    </location>
</feature>
<keyword evidence="1" id="KW-0479">Metal-binding</keyword>
<dbReference type="InterPro" id="IPR051591">
    <property type="entry name" value="UPF0224_FAM112_RNA_Proc"/>
</dbReference>
<dbReference type="GO" id="GO:0005689">
    <property type="term" value="C:U12-type spliceosomal complex"/>
    <property type="evidence" value="ECO:0007669"/>
    <property type="project" value="TreeGrafter"/>
</dbReference>
<dbReference type="PANTHER" id="PTHR21402:SF10">
    <property type="entry name" value="U11_U12 SMALL NUCLEAR RIBONUCLEOPROTEIN 48 KDA PROTEIN"/>
    <property type="match status" value="1"/>
</dbReference>
<keyword evidence="6" id="KW-1185">Reference proteome</keyword>
<dbReference type="Pfam" id="PF05253">
    <property type="entry name" value="zf-U11-48K"/>
    <property type="match status" value="1"/>
</dbReference>
<dbReference type="GO" id="GO:0005829">
    <property type="term" value="C:cytosol"/>
    <property type="evidence" value="ECO:0007669"/>
    <property type="project" value="TreeGrafter"/>
</dbReference>
<dbReference type="GO" id="GO:0005654">
    <property type="term" value="C:nucleoplasm"/>
    <property type="evidence" value="ECO:0007669"/>
    <property type="project" value="TreeGrafter"/>
</dbReference>
<reference evidence="7" key="1">
    <citation type="submission" date="2025-08" db="UniProtKB">
        <authorList>
            <consortium name="RefSeq"/>
        </authorList>
    </citation>
    <scope>IDENTIFICATION</scope>
</reference>
<dbReference type="Proteomes" id="UP001652642">
    <property type="component" value="Chromosome 4"/>
</dbReference>
<feature type="domain" description="CHHC U11-48K-type" evidence="5">
    <location>
        <begin position="52"/>
        <end position="79"/>
    </location>
</feature>
<evidence type="ECO:0000256" key="2">
    <source>
        <dbReference type="ARBA" id="ARBA00022771"/>
    </source>
</evidence>
<organism evidence="6 7">
    <name type="scientific">Pogona vitticeps</name>
    <name type="common">central bearded dragon</name>
    <dbReference type="NCBI Taxonomy" id="103695"/>
    <lineage>
        <taxon>Eukaryota</taxon>
        <taxon>Metazoa</taxon>
        <taxon>Chordata</taxon>
        <taxon>Craniata</taxon>
        <taxon>Vertebrata</taxon>
        <taxon>Euteleostomi</taxon>
        <taxon>Lepidosauria</taxon>
        <taxon>Squamata</taxon>
        <taxon>Bifurcata</taxon>
        <taxon>Unidentata</taxon>
        <taxon>Episquamata</taxon>
        <taxon>Toxicofera</taxon>
        <taxon>Iguania</taxon>
        <taxon>Acrodonta</taxon>
        <taxon>Agamidae</taxon>
        <taxon>Amphibolurinae</taxon>
        <taxon>Pogona</taxon>
    </lineage>
</organism>
<feature type="compositionally biased region" description="Low complexity" evidence="4">
    <location>
        <begin position="286"/>
        <end position="296"/>
    </location>
</feature>
<dbReference type="AlphaFoldDB" id="A0A6J0TWU8"/>
<evidence type="ECO:0000256" key="1">
    <source>
        <dbReference type="ARBA" id="ARBA00022723"/>
    </source>
</evidence>
<dbReference type="GO" id="GO:0008270">
    <property type="term" value="F:zinc ion binding"/>
    <property type="evidence" value="ECO:0007669"/>
    <property type="project" value="UniProtKB-KW"/>
</dbReference>
<dbReference type="RefSeq" id="XP_020652832.2">
    <property type="nucleotide sequence ID" value="XM_020797173.2"/>
</dbReference>
<name>A0A6J0TWU8_9SAUR</name>
<keyword evidence="7" id="KW-0687">Ribonucleoprotein</keyword>
<feature type="compositionally biased region" description="Basic residues" evidence="4">
    <location>
        <begin position="304"/>
        <end position="320"/>
    </location>
</feature>
<accession>A0A6J0TWU8</accession>
<dbReference type="OrthoDB" id="69229at2759"/>
<evidence type="ECO:0000313" key="6">
    <source>
        <dbReference type="Proteomes" id="UP001652642"/>
    </source>
</evidence>
<dbReference type="SUPFAM" id="SSF57667">
    <property type="entry name" value="beta-beta-alpha zinc fingers"/>
    <property type="match status" value="1"/>
</dbReference>
<evidence type="ECO:0000256" key="3">
    <source>
        <dbReference type="ARBA" id="ARBA00022833"/>
    </source>
</evidence>
<dbReference type="CTD" id="154007"/>
<evidence type="ECO:0000313" key="7">
    <source>
        <dbReference type="RefSeq" id="XP_020652832.2"/>
    </source>
</evidence>
<keyword evidence="2" id="KW-0863">Zinc-finger</keyword>
<evidence type="ECO:0000259" key="5">
    <source>
        <dbReference type="PROSITE" id="PS51800"/>
    </source>
</evidence>
<dbReference type="InterPro" id="IPR022776">
    <property type="entry name" value="TRM13/UPF0224_CHHC_Znf_dom"/>
</dbReference>
<dbReference type="PROSITE" id="PS51800">
    <property type="entry name" value="ZF_CHHC_U11_48K"/>
    <property type="match status" value="1"/>
</dbReference>
<proteinExistence type="predicted"/>
<dbReference type="PANTHER" id="PTHR21402">
    <property type="entry name" value="GAMETOCYTE SPECIFIC FACTOR 1-RELATED"/>
    <property type="match status" value="1"/>
</dbReference>
<keyword evidence="3" id="KW-0862">Zinc</keyword>
<dbReference type="KEGG" id="pvt:110080904"/>
<protein>
    <submittedName>
        <fullName evidence="7">U11/U12 small nuclear ribonucleoprotein 48 kDa protein isoform X1</fullName>
    </submittedName>
</protein>
<feature type="compositionally biased region" description="Basic and acidic residues" evidence="4">
    <location>
        <begin position="321"/>
        <end position="338"/>
    </location>
</feature>
<dbReference type="InterPro" id="IPR036236">
    <property type="entry name" value="Znf_C2H2_sf"/>
</dbReference>
<evidence type="ECO:0000256" key="4">
    <source>
        <dbReference type="SAM" id="MobiDB-lite"/>
    </source>
</evidence>